<protein>
    <recommendedName>
        <fullName evidence="4">BAG family molecular chaperone regulator 2</fullName>
    </recommendedName>
</protein>
<dbReference type="GO" id="GO:0000774">
    <property type="term" value="F:adenyl-nucleotide exchange factor activity"/>
    <property type="evidence" value="ECO:0007669"/>
    <property type="project" value="InterPro"/>
</dbReference>
<proteinExistence type="predicted"/>
<accession>A0A833VYG7</accession>
<evidence type="ECO:0008006" key="4">
    <source>
        <dbReference type="Google" id="ProtNLM"/>
    </source>
</evidence>
<evidence type="ECO:0000313" key="2">
    <source>
        <dbReference type="EMBL" id="KAF3428215.1"/>
    </source>
</evidence>
<gene>
    <name evidence="2" type="ORF">E2986_03512</name>
</gene>
<sequence length="185" mass="21066">MDSPLPHIMESVDCDGSTKPKDRLVRLLDQIEVHVEQLRKDAWRLEEEKDTLLTTLDTLRNDEVLSGLGETDKDDVLRYAERLSMRCLTVDVLVKIQRDQIQEEALHQVNGLIDSLVVGLRDDPVGTRLRCASFMNACSSQSVGNSDKNFETAILGCTMDDQKRIKKRLQGLLDYIDKMHTIQLL</sequence>
<dbReference type="GO" id="GO:0051087">
    <property type="term" value="F:protein-folding chaperone binding"/>
    <property type="evidence" value="ECO:0007669"/>
    <property type="project" value="InterPro"/>
</dbReference>
<evidence type="ECO:0000256" key="1">
    <source>
        <dbReference type="SAM" id="Coils"/>
    </source>
</evidence>
<keyword evidence="1" id="KW-0175">Coiled coil</keyword>
<dbReference type="Proteomes" id="UP000655588">
    <property type="component" value="Unassembled WGS sequence"/>
</dbReference>
<dbReference type="PANTHER" id="PTHR12334">
    <property type="entry name" value="BAG FAMILY MOLECULAR CHAPERONE REGULATOR 2"/>
    <property type="match status" value="1"/>
</dbReference>
<comment type="caution">
    <text evidence="2">The sequence shown here is derived from an EMBL/GenBank/DDBJ whole genome shotgun (WGS) entry which is preliminary data.</text>
</comment>
<dbReference type="OrthoDB" id="6284251at2759"/>
<reference evidence="2" key="1">
    <citation type="submission" date="2019-11" db="EMBL/GenBank/DDBJ databases">
        <title>The nuclear and mitochondrial genomes of Frieseomelitta varia - a highly eusocial stingless bee (Meliponini) with a permanently sterile worker caste.</title>
        <authorList>
            <person name="Freitas F.C.P."/>
            <person name="Lourenco A.P."/>
            <person name="Nunes F.M.F."/>
            <person name="Paschoal A.R."/>
            <person name="Abreu F.C.P."/>
            <person name="Barbin F.O."/>
            <person name="Bataglia L."/>
            <person name="Cardoso-Junior C.A.M."/>
            <person name="Cervoni M.S."/>
            <person name="Silva S.R."/>
            <person name="Dalarmi F."/>
            <person name="Del Lama M.A."/>
            <person name="Depintor T.S."/>
            <person name="Ferreira K.M."/>
            <person name="Goria P.S."/>
            <person name="Jaskot M.C."/>
            <person name="Lago D.C."/>
            <person name="Luna-Lucena D."/>
            <person name="Moda L.M."/>
            <person name="Nascimento L."/>
            <person name="Pedrino M."/>
            <person name="Rabico F.O."/>
            <person name="Sanches F.C."/>
            <person name="Santos D.E."/>
            <person name="Santos C.G."/>
            <person name="Vieira J."/>
            <person name="Lopes T.F."/>
            <person name="Barchuk A.R."/>
            <person name="Hartfelder K."/>
            <person name="Simoes Z.L.P."/>
            <person name="Bitondi M.M.G."/>
            <person name="Pinheiro D.G."/>
        </authorList>
    </citation>
    <scope>NUCLEOTIDE SEQUENCE</scope>
    <source>
        <strain evidence="2">USP_RPSP 00005682</strain>
        <tissue evidence="2">Whole individual</tissue>
    </source>
</reference>
<organism evidence="2 3">
    <name type="scientific">Frieseomelitta varia</name>
    <dbReference type="NCBI Taxonomy" id="561572"/>
    <lineage>
        <taxon>Eukaryota</taxon>
        <taxon>Metazoa</taxon>
        <taxon>Ecdysozoa</taxon>
        <taxon>Arthropoda</taxon>
        <taxon>Hexapoda</taxon>
        <taxon>Insecta</taxon>
        <taxon>Pterygota</taxon>
        <taxon>Neoptera</taxon>
        <taxon>Endopterygota</taxon>
        <taxon>Hymenoptera</taxon>
        <taxon>Apocrita</taxon>
        <taxon>Aculeata</taxon>
        <taxon>Apoidea</taxon>
        <taxon>Anthophila</taxon>
        <taxon>Apidae</taxon>
        <taxon>Frieseomelitta</taxon>
    </lineage>
</organism>
<name>A0A833VYG7_9HYME</name>
<dbReference type="EMBL" id="WNWW01000228">
    <property type="protein sequence ID" value="KAF3428215.1"/>
    <property type="molecule type" value="Genomic_DNA"/>
</dbReference>
<dbReference type="Gene3D" id="1.20.58.890">
    <property type="match status" value="1"/>
</dbReference>
<dbReference type="GO" id="GO:0050821">
    <property type="term" value="P:protein stabilization"/>
    <property type="evidence" value="ECO:0007669"/>
    <property type="project" value="TreeGrafter"/>
</dbReference>
<dbReference type="PANTHER" id="PTHR12334:SF6">
    <property type="entry name" value="BAG FAMILY MOLECULAR CHAPERONE REGULATOR 2"/>
    <property type="match status" value="1"/>
</dbReference>
<feature type="coiled-coil region" evidence="1">
    <location>
        <begin position="21"/>
        <end position="62"/>
    </location>
</feature>
<dbReference type="InterPro" id="IPR037689">
    <property type="entry name" value="BAG2"/>
</dbReference>
<evidence type="ECO:0000313" key="3">
    <source>
        <dbReference type="Proteomes" id="UP000655588"/>
    </source>
</evidence>
<dbReference type="AlphaFoldDB" id="A0A833VYG7"/>
<keyword evidence="3" id="KW-1185">Reference proteome</keyword>